<dbReference type="NCBIfam" id="TIGR00275">
    <property type="entry name" value="aminoacetone oxidase family FAD-binding enzyme"/>
    <property type="match status" value="1"/>
</dbReference>
<dbReference type="InterPro" id="IPR022460">
    <property type="entry name" value="Flavoprotein_PP4765"/>
</dbReference>
<name>A0A6J4LRC2_9GAMM</name>
<dbReference type="AlphaFoldDB" id="A0A6J4LRC2"/>
<gene>
    <name evidence="6" type="ORF">AVDCRST_MAG71-2002</name>
</gene>
<dbReference type="Gene3D" id="1.10.8.260">
    <property type="entry name" value="HI0933 insert domain-like"/>
    <property type="match status" value="1"/>
</dbReference>
<feature type="domain" description="RsdA/BaiN/AoA(So)-like Rossmann fold-like" evidence="4">
    <location>
        <begin position="11"/>
        <end position="406"/>
    </location>
</feature>
<dbReference type="Gene3D" id="3.50.50.60">
    <property type="entry name" value="FAD/NAD(P)-binding domain"/>
    <property type="match status" value="1"/>
</dbReference>
<dbReference type="PANTHER" id="PTHR42887">
    <property type="entry name" value="OS12G0638800 PROTEIN"/>
    <property type="match status" value="1"/>
</dbReference>
<dbReference type="NCBIfam" id="TIGR03862">
    <property type="entry name" value="flavo_PP4765"/>
    <property type="match status" value="1"/>
</dbReference>
<dbReference type="InterPro" id="IPR057661">
    <property type="entry name" value="RsdA/BaiN/AoA(So)_Rossmann"/>
</dbReference>
<dbReference type="SUPFAM" id="SSF51905">
    <property type="entry name" value="FAD/NAD(P)-binding domain"/>
    <property type="match status" value="1"/>
</dbReference>
<comment type="cofactor">
    <cofactor evidence="1">
        <name>FAD</name>
        <dbReference type="ChEBI" id="CHEBI:57692"/>
    </cofactor>
</comment>
<dbReference type="Pfam" id="PF22780">
    <property type="entry name" value="HI0933_like_1st"/>
    <property type="match status" value="1"/>
</dbReference>
<evidence type="ECO:0000256" key="1">
    <source>
        <dbReference type="ARBA" id="ARBA00001974"/>
    </source>
</evidence>
<feature type="domain" description="RsdA/BaiN/AoA(So)-like insert" evidence="5">
    <location>
        <begin position="198"/>
        <end position="354"/>
    </location>
</feature>
<dbReference type="InterPro" id="IPR004792">
    <property type="entry name" value="BaiN-like"/>
</dbReference>
<evidence type="ECO:0000256" key="2">
    <source>
        <dbReference type="ARBA" id="ARBA00022630"/>
    </source>
</evidence>
<dbReference type="InterPro" id="IPR055178">
    <property type="entry name" value="RsdA/BaiN/AoA(So)-like_dom"/>
</dbReference>
<evidence type="ECO:0000313" key="6">
    <source>
        <dbReference type="EMBL" id="CAA9335992.1"/>
    </source>
</evidence>
<proteinExistence type="predicted"/>
<dbReference type="EMBL" id="CADCUA010000470">
    <property type="protein sequence ID" value="CAA9335992.1"/>
    <property type="molecule type" value="Genomic_DNA"/>
</dbReference>
<evidence type="ECO:0000259" key="5">
    <source>
        <dbReference type="Pfam" id="PF22780"/>
    </source>
</evidence>
<sequence length="418" mass="44553">MHSSTLHLPGLAVIGGGPAGLMAAEVARSAGVEVDLFEAKGSVGRKFLIAGKGGLNLTHGEPRPTFDARYGGRAQDVARWLDVFDADALRAWARDLGVETYVGTSGRVFPMDRKAAPLLRGWVRRLKERGVRFHVHHRWTGWSDDGTTLRFDTPEGERLVQAPATVLALGGGSWPELGSDGAWVPSLQRRQIAVAPLRPSNCGFDVAWSEHFVARHAGAPLKPVVASWQDAGGTSHSLQGECVVSAAGIEGSLVYALSATLRDAIERDGHATLRLDLAPGREQSRLEQELGRPRAGRSVSEHLRRHAGIEGVKAALLYETMDRASMNDARELAAAIKRLPLTLLGPRPIAEAISSAGGVTLEALDDALMLRDLPGTFAAGEMLDWEAPTGGYLLNACFASGLIAGRGAVTWLNGRAQG</sequence>
<dbReference type="PANTHER" id="PTHR42887:SF1">
    <property type="entry name" value="BLR3961 PROTEIN"/>
    <property type="match status" value="1"/>
</dbReference>
<organism evidence="6">
    <name type="scientific">uncultured Lysobacter sp</name>
    <dbReference type="NCBI Taxonomy" id="271060"/>
    <lineage>
        <taxon>Bacteria</taxon>
        <taxon>Pseudomonadati</taxon>
        <taxon>Pseudomonadota</taxon>
        <taxon>Gammaproteobacteria</taxon>
        <taxon>Lysobacterales</taxon>
        <taxon>Lysobacteraceae</taxon>
        <taxon>Lysobacter</taxon>
        <taxon>environmental samples</taxon>
    </lineage>
</organism>
<evidence type="ECO:0000259" key="4">
    <source>
        <dbReference type="Pfam" id="PF03486"/>
    </source>
</evidence>
<accession>A0A6J4LRC2</accession>
<protein>
    <submittedName>
        <fullName evidence="6">NAD(FAD)-utilizing dehydrogenases</fullName>
    </submittedName>
</protein>
<reference evidence="6" key="1">
    <citation type="submission" date="2020-02" db="EMBL/GenBank/DDBJ databases">
        <authorList>
            <person name="Meier V. D."/>
        </authorList>
    </citation>
    <scope>NUCLEOTIDE SEQUENCE</scope>
    <source>
        <strain evidence="6">AVDCRST_MAG71</strain>
    </source>
</reference>
<dbReference type="PRINTS" id="PR00368">
    <property type="entry name" value="FADPNR"/>
</dbReference>
<dbReference type="InterPro" id="IPR023166">
    <property type="entry name" value="BaiN-like_dom_sf"/>
</dbReference>
<keyword evidence="3" id="KW-0274">FAD</keyword>
<keyword evidence="2" id="KW-0285">Flavoprotein</keyword>
<dbReference type="InterPro" id="IPR036188">
    <property type="entry name" value="FAD/NAD-bd_sf"/>
</dbReference>
<dbReference type="SUPFAM" id="SSF160996">
    <property type="entry name" value="HI0933 insert domain-like"/>
    <property type="match status" value="1"/>
</dbReference>
<evidence type="ECO:0000256" key="3">
    <source>
        <dbReference type="ARBA" id="ARBA00022827"/>
    </source>
</evidence>
<dbReference type="Pfam" id="PF03486">
    <property type="entry name" value="HI0933_like"/>
    <property type="match status" value="1"/>
</dbReference>
<dbReference type="Gene3D" id="2.40.30.10">
    <property type="entry name" value="Translation factors"/>
    <property type="match status" value="1"/>
</dbReference>